<keyword evidence="3" id="KW-1185">Reference proteome</keyword>
<dbReference type="Pfam" id="PF10545">
    <property type="entry name" value="MADF_DNA_bdg"/>
    <property type="match status" value="1"/>
</dbReference>
<comment type="caution">
    <text evidence="2">The sequence shown here is derived from an EMBL/GenBank/DDBJ whole genome shotgun (WGS) entry which is preliminary data.</text>
</comment>
<protein>
    <recommendedName>
        <fullName evidence="1">MADF domain-containing protein</fullName>
    </recommendedName>
</protein>
<organism evidence="2 3">
    <name type="scientific">Parnassius mnemosyne</name>
    <name type="common">clouded apollo</name>
    <dbReference type="NCBI Taxonomy" id="213953"/>
    <lineage>
        <taxon>Eukaryota</taxon>
        <taxon>Metazoa</taxon>
        <taxon>Ecdysozoa</taxon>
        <taxon>Arthropoda</taxon>
        <taxon>Hexapoda</taxon>
        <taxon>Insecta</taxon>
        <taxon>Pterygota</taxon>
        <taxon>Neoptera</taxon>
        <taxon>Endopterygota</taxon>
        <taxon>Lepidoptera</taxon>
        <taxon>Glossata</taxon>
        <taxon>Ditrysia</taxon>
        <taxon>Papilionoidea</taxon>
        <taxon>Papilionidae</taxon>
        <taxon>Parnassiinae</taxon>
        <taxon>Parnassini</taxon>
        <taxon>Parnassius</taxon>
        <taxon>Driopa</taxon>
    </lineage>
</organism>
<dbReference type="PANTHER" id="PTHR21505:SF12">
    <property type="entry name" value="MADF DOMAIN-CONTAINING PROTEIN-RELATED"/>
    <property type="match status" value="1"/>
</dbReference>
<dbReference type="InterPro" id="IPR006578">
    <property type="entry name" value="MADF-dom"/>
</dbReference>
<accession>A0AAV1LSP2</accession>
<proteinExistence type="predicted"/>
<sequence length="76" mass="9181">MAVTMTNEETFQFIELYQAENCLWNPINKNHKNKNIINDSWKRIADTMGVPVHELKKKKESLMTCFRNNLKKKYYR</sequence>
<dbReference type="PANTHER" id="PTHR21505">
    <property type="entry name" value="MADF DOMAIN-CONTAINING PROTEIN-RELATED"/>
    <property type="match status" value="1"/>
</dbReference>
<reference evidence="2 3" key="1">
    <citation type="submission" date="2023-11" db="EMBL/GenBank/DDBJ databases">
        <authorList>
            <person name="Hedman E."/>
            <person name="Englund M."/>
            <person name="Stromberg M."/>
            <person name="Nyberg Akerstrom W."/>
            <person name="Nylinder S."/>
            <person name="Jareborg N."/>
            <person name="Kallberg Y."/>
            <person name="Kronander E."/>
        </authorList>
    </citation>
    <scope>NUCLEOTIDE SEQUENCE [LARGE SCALE GENOMIC DNA]</scope>
</reference>
<evidence type="ECO:0000259" key="1">
    <source>
        <dbReference type="PROSITE" id="PS51029"/>
    </source>
</evidence>
<evidence type="ECO:0000313" key="2">
    <source>
        <dbReference type="EMBL" id="CAK1597955.1"/>
    </source>
</evidence>
<dbReference type="PROSITE" id="PS51029">
    <property type="entry name" value="MADF"/>
    <property type="match status" value="1"/>
</dbReference>
<name>A0AAV1LSP2_9NEOP</name>
<dbReference type="EMBL" id="CAVLGL010000096">
    <property type="protein sequence ID" value="CAK1597955.1"/>
    <property type="molecule type" value="Genomic_DNA"/>
</dbReference>
<gene>
    <name evidence="2" type="ORF">PARMNEM_LOCUS17035</name>
</gene>
<dbReference type="AlphaFoldDB" id="A0AAV1LSP2"/>
<dbReference type="Proteomes" id="UP001314205">
    <property type="component" value="Unassembled WGS sequence"/>
</dbReference>
<evidence type="ECO:0000313" key="3">
    <source>
        <dbReference type="Proteomes" id="UP001314205"/>
    </source>
</evidence>
<feature type="domain" description="MADF" evidence="1">
    <location>
        <begin position="12"/>
        <end position="76"/>
    </location>
</feature>